<sequence>MTLVERHLEKVRLHLDEENQEQWAVLCGATEQALAQLVKRYPQCPPELQQLLSKVDGTYWKKYGGQMVNLLLLASDVGEDFGYYLLSCEQMQEEQRFGDSIDDIYGEWLGQADVIDVDSRIDTSVAMSERLCFAHCLNNGGTSRLYIDFHPATGGTCGQVVRFLHDPDSYIVLADSFEAYIAGVLESNYAFVSEY</sequence>
<organism evidence="2 3">
    <name type="scientific">Mangrovibacter plantisponsor</name>
    <dbReference type="NCBI Taxonomy" id="451513"/>
    <lineage>
        <taxon>Bacteria</taxon>
        <taxon>Pseudomonadati</taxon>
        <taxon>Pseudomonadota</taxon>
        <taxon>Gammaproteobacteria</taxon>
        <taxon>Enterobacterales</taxon>
        <taxon>Enterobacteriaceae</taxon>
        <taxon>Mangrovibacter</taxon>
    </lineage>
</organism>
<dbReference type="InterPro" id="IPR018958">
    <property type="entry name" value="Knr4/Smi1-like_dom"/>
</dbReference>
<protein>
    <submittedName>
        <fullName evidence="2">Cell wall assembly regulator SMI1</fullName>
    </submittedName>
</protein>
<keyword evidence="3" id="KW-1185">Reference proteome</keyword>
<dbReference type="Proteomes" id="UP000246744">
    <property type="component" value="Unassembled WGS sequence"/>
</dbReference>
<dbReference type="Pfam" id="PF09346">
    <property type="entry name" value="SMI1_KNR4"/>
    <property type="match status" value="1"/>
</dbReference>
<evidence type="ECO:0000259" key="1">
    <source>
        <dbReference type="Pfam" id="PF09346"/>
    </source>
</evidence>
<dbReference type="RefSeq" id="WP_110026643.1">
    <property type="nucleotide sequence ID" value="NZ_QGTS01000009.1"/>
</dbReference>
<evidence type="ECO:0000313" key="2">
    <source>
        <dbReference type="EMBL" id="PWW06974.1"/>
    </source>
</evidence>
<accession>A0A317PW93</accession>
<feature type="domain" description="Knr4/Smi1-like" evidence="1">
    <location>
        <begin position="28"/>
        <end position="182"/>
    </location>
</feature>
<gene>
    <name evidence="2" type="ORF">DES37_10992</name>
</gene>
<dbReference type="SUPFAM" id="SSF160631">
    <property type="entry name" value="SMI1/KNR4-like"/>
    <property type="match status" value="1"/>
</dbReference>
<dbReference type="EMBL" id="QGTS01000009">
    <property type="protein sequence ID" value="PWW06974.1"/>
    <property type="molecule type" value="Genomic_DNA"/>
</dbReference>
<dbReference type="OrthoDB" id="6933666at2"/>
<evidence type="ECO:0000313" key="3">
    <source>
        <dbReference type="Proteomes" id="UP000246744"/>
    </source>
</evidence>
<proteinExistence type="predicted"/>
<reference evidence="2 3" key="1">
    <citation type="submission" date="2018-05" db="EMBL/GenBank/DDBJ databases">
        <title>Genomic Encyclopedia of Type Strains, Phase IV (KMG-IV): sequencing the most valuable type-strain genomes for metagenomic binning, comparative biology and taxonomic classification.</title>
        <authorList>
            <person name="Goeker M."/>
        </authorList>
    </citation>
    <scope>NUCLEOTIDE SEQUENCE [LARGE SCALE GENOMIC DNA]</scope>
    <source>
        <strain evidence="2 3">DSM 19579</strain>
    </source>
</reference>
<comment type="caution">
    <text evidence="2">The sequence shown here is derived from an EMBL/GenBank/DDBJ whole genome shotgun (WGS) entry which is preliminary data.</text>
</comment>
<name>A0A317PW93_9ENTR</name>
<dbReference type="InterPro" id="IPR037883">
    <property type="entry name" value="Knr4/Smi1-like_sf"/>
</dbReference>
<dbReference type="AlphaFoldDB" id="A0A317PW93"/>